<sequence>MGASIRTAKLNPPKLIDIYTRENLISQLELSMHKPLVWISGPAGSGKTTLVADYIAQKELPVIWYQMDAADTDPASFFYYMGLAAKRNGIRKKNPLPILSPEMAQNIEKFSINFFRELFARLKQPGLIVLDQYQDCAPDSITHEALVQGLNEIPEGSHVIFISRDDPPPAYARLRASNYIHFMNADDLLVNQQECFAICSQRYPENKAYPSLSQQQVDIAWKLTNGWITGLVLMLEQIYEQRLSETTEFSDNQVIFDYFAGEIFQRNPPQLKEFMLKISLIPTITPEIACIITGDPRASRVLNDLSRKNCFIQKQSGNKGSYQFQPLFREFLIDQAQSKLGKYEVLDIQRKAAAILAEEGEAEQAVSLFQHIEDWHSIAKVIIGQGEVLLEAGLHKTMVGWLDKIPDNITYSTPWLQYWKGVCNQPFNLQISRKFFIQAYEQFKRKEELEGVFLSWLGVVETYIIEWGNFKPLDRWIDDMDTMLAHGVKFPSPQIAVRVAAGMFAALMYRKPDHPNMPIWEEKLVQAMPQIRDASTQIKLGFQLFFYYTIWRGDLPKATMIVDILKPASRRLRDPAILALWHALEGLFLWKRGEHQASLDSIKHGLKLSEEAGFHLWDTLLYSSGVYACLSLDKQKLSNEYLEKMSASLDPKRLWDVGHYHYILGRIYLFKEKHYEALEHCEAGLKAVIAAGSPYGEALLRTIYSQALFRTHQKEKAVAVNNMLLDSVIQIRARNMQYFALMNEAEFAYDMQSEKRACKALRAGFEIAREQDLIKHAFWWPPIMADLCVKALEENIETEFVQKVVQVRELAPATPPVHLDNWPWKIKIFTLGRFAITLDSQPVAITGKAHKRPLELLKVLLSLGGRQIDQNRVIEHMWPDAEGDSATQSLHTTLHRLRKILGDRALTLQNAYLTIDSRFVWVDIWSWERTYNLLDRILKRVPSSENIAQIEQLGEKVMKLYQGEFLTNEAECYWSLPLQQKLKNRFLRLICDMGQYWGKLEQWDNAINCYMRGLEIDTLSEKLYQYIMHAYQQVDRQADAANMYHQCRQNLSDSLGVSPSAKTVALYKDISGIQ</sequence>
<dbReference type="InterPro" id="IPR036388">
    <property type="entry name" value="WH-like_DNA-bd_sf"/>
</dbReference>
<dbReference type="Pfam" id="PF25873">
    <property type="entry name" value="WHD_MalT"/>
    <property type="match status" value="1"/>
</dbReference>
<dbReference type="SUPFAM" id="SSF52540">
    <property type="entry name" value="P-loop containing nucleoside triphosphate hydrolases"/>
    <property type="match status" value="1"/>
</dbReference>
<organism evidence="2">
    <name type="scientific">hydrothermal vent metagenome</name>
    <dbReference type="NCBI Taxonomy" id="652676"/>
    <lineage>
        <taxon>unclassified sequences</taxon>
        <taxon>metagenomes</taxon>
        <taxon>ecological metagenomes</taxon>
    </lineage>
</organism>
<reference evidence="2" key="1">
    <citation type="submission" date="2018-06" db="EMBL/GenBank/DDBJ databases">
        <authorList>
            <person name="Zhirakovskaya E."/>
        </authorList>
    </citation>
    <scope>NUCLEOTIDE SEQUENCE</scope>
</reference>
<evidence type="ECO:0000259" key="1">
    <source>
        <dbReference type="SMART" id="SM01043"/>
    </source>
</evidence>
<dbReference type="InterPro" id="IPR059106">
    <property type="entry name" value="WHD_MalT"/>
</dbReference>
<dbReference type="GO" id="GO:0003677">
    <property type="term" value="F:DNA binding"/>
    <property type="evidence" value="ECO:0007669"/>
    <property type="project" value="InterPro"/>
</dbReference>
<dbReference type="Gene3D" id="3.40.50.300">
    <property type="entry name" value="P-loop containing nucleotide triphosphate hydrolases"/>
    <property type="match status" value="1"/>
</dbReference>
<dbReference type="SMART" id="SM00028">
    <property type="entry name" value="TPR"/>
    <property type="match status" value="3"/>
</dbReference>
<dbReference type="SMART" id="SM01043">
    <property type="entry name" value="BTAD"/>
    <property type="match status" value="1"/>
</dbReference>
<dbReference type="Pfam" id="PF03704">
    <property type="entry name" value="BTAD"/>
    <property type="match status" value="1"/>
</dbReference>
<dbReference type="InterPro" id="IPR016032">
    <property type="entry name" value="Sig_transdc_resp-reg_C-effctor"/>
</dbReference>
<dbReference type="EMBL" id="UOFL01000131">
    <property type="protein sequence ID" value="VAW77457.1"/>
    <property type="molecule type" value="Genomic_DNA"/>
</dbReference>
<dbReference type="Gene3D" id="1.10.10.10">
    <property type="entry name" value="Winged helix-like DNA-binding domain superfamily/Winged helix DNA-binding domain"/>
    <property type="match status" value="1"/>
</dbReference>
<dbReference type="SUPFAM" id="SSF48452">
    <property type="entry name" value="TPR-like"/>
    <property type="match status" value="2"/>
</dbReference>
<dbReference type="InterPro" id="IPR005158">
    <property type="entry name" value="BTAD"/>
</dbReference>
<feature type="domain" description="Bacterial transcriptional activator" evidence="1">
    <location>
        <begin position="922"/>
        <end position="1071"/>
    </location>
</feature>
<gene>
    <name evidence="2" type="ORF">MNBD_GAMMA12-1464</name>
</gene>
<dbReference type="InterPro" id="IPR027417">
    <property type="entry name" value="P-loop_NTPase"/>
</dbReference>
<name>A0A3B0YPK7_9ZZZZ</name>
<dbReference type="PANTHER" id="PTHR35807">
    <property type="entry name" value="TRANSCRIPTIONAL REGULATOR REDD-RELATED"/>
    <property type="match status" value="1"/>
</dbReference>
<dbReference type="Gene3D" id="1.25.40.10">
    <property type="entry name" value="Tetratricopeptide repeat domain"/>
    <property type="match status" value="1"/>
</dbReference>
<dbReference type="InterPro" id="IPR019734">
    <property type="entry name" value="TPR_rpt"/>
</dbReference>
<dbReference type="GO" id="GO:0006355">
    <property type="term" value="P:regulation of DNA-templated transcription"/>
    <property type="evidence" value="ECO:0007669"/>
    <property type="project" value="InterPro"/>
</dbReference>
<dbReference type="SUPFAM" id="SSF46894">
    <property type="entry name" value="C-terminal effector domain of the bipartite response regulators"/>
    <property type="match status" value="1"/>
</dbReference>
<accession>A0A3B0YPK7</accession>
<evidence type="ECO:0000313" key="2">
    <source>
        <dbReference type="EMBL" id="VAW77457.1"/>
    </source>
</evidence>
<dbReference type="InterPro" id="IPR011990">
    <property type="entry name" value="TPR-like_helical_dom_sf"/>
</dbReference>
<dbReference type="AlphaFoldDB" id="A0A3B0YPK7"/>
<dbReference type="InterPro" id="IPR051677">
    <property type="entry name" value="AfsR-DnrI-RedD_regulator"/>
</dbReference>
<protein>
    <submittedName>
        <fullName evidence="2">Transcriptional activator of maltose regulon, MalT</fullName>
    </submittedName>
</protein>
<proteinExistence type="predicted"/>